<reference evidence="3 4" key="1">
    <citation type="journal article" date="2016" name="Mol. Biol. Evol.">
        <title>Comparative Genomics of Early-Diverging Mushroom-Forming Fungi Provides Insights into the Origins of Lignocellulose Decay Capabilities.</title>
        <authorList>
            <person name="Nagy L.G."/>
            <person name="Riley R."/>
            <person name="Tritt A."/>
            <person name="Adam C."/>
            <person name="Daum C."/>
            <person name="Floudas D."/>
            <person name="Sun H."/>
            <person name="Yadav J.S."/>
            <person name="Pangilinan J."/>
            <person name="Larsson K.H."/>
            <person name="Matsuura K."/>
            <person name="Barry K."/>
            <person name="Labutti K."/>
            <person name="Kuo R."/>
            <person name="Ohm R.A."/>
            <person name="Bhattacharya S.S."/>
            <person name="Shirouzu T."/>
            <person name="Yoshinaga Y."/>
            <person name="Martin F.M."/>
            <person name="Grigoriev I.V."/>
            <person name="Hibbett D.S."/>
        </authorList>
    </citation>
    <scope>NUCLEOTIDE SEQUENCE [LARGE SCALE GENOMIC DNA]</scope>
    <source>
        <strain evidence="3 4">HHB10207 ss-3</strain>
    </source>
</reference>
<dbReference type="Proteomes" id="UP000076798">
    <property type="component" value="Unassembled WGS sequence"/>
</dbReference>
<keyword evidence="2" id="KW-1133">Transmembrane helix</keyword>
<dbReference type="InterPro" id="IPR016024">
    <property type="entry name" value="ARM-type_fold"/>
</dbReference>
<organism evidence="3 4">
    <name type="scientific">Sistotremastrum suecicum HHB10207 ss-3</name>
    <dbReference type="NCBI Taxonomy" id="1314776"/>
    <lineage>
        <taxon>Eukaryota</taxon>
        <taxon>Fungi</taxon>
        <taxon>Dikarya</taxon>
        <taxon>Basidiomycota</taxon>
        <taxon>Agaricomycotina</taxon>
        <taxon>Agaricomycetes</taxon>
        <taxon>Sistotremastrales</taxon>
        <taxon>Sistotremastraceae</taxon>
        <taxon>Sistotremastrum</taxon>
    </lineage>
</organism>
<proteinExistence type="predicted"/>
<dbReference type="SUPFAM" id="SSF48371">
    <property type="entry name" value="ARM repeat"/>
    <property type="match status" value="1"/>
</dbReference>
<evidence type="ECO:0000256" key="2">
    <source>
        <dbReference type="SAM" id="Phobius"/>
    </source>
</evidence>
<keyword evidence="4" id="KW-1185">Reference proteome</keyword>
<gene>
    <name evidence="3" type="ORF">SISSUDRAFT_202561</name>
</gene>
<name>A0A166GKP5_9AGAM</name>
<dbReference type="AlphaFoldDB" id="A0A166GKP5"/>
<feature type="transmembrane region" description="Helical" evidence="2">
    <location>
        <begin position="44"/>
        <end position="66"/>
    </location>
</feature>
<evidence type="ECO:0000256" key="1">
    <source>
        <dbReference type="SAM" id="MobiDB-lite"/>
    </source>
</evidence>
<accession>A0A166GKP5</accession>
<protein>
    <submittedName>
        <fullName evidence="3">Uncharacterized protein</fullName>
    </submittedName>
</protein>
<keyword evidence="2" id="KW-0472">Membrane</keyword>
<sequence length="1129" mass="127344">MAFKWLRPLVEAVYWLLLLSIALFIFGLLYQLRVLAVSFDQPTPILLTTWGLGVVLASAVVGAIALTTLHAVRHEDSPFEGPLSKLISTMIKLLNRGFTRRWKTKNVDDHVDSSNQRKQAHTFLRLIAEVNDPKSLDRIVPSLSYADWSRWGEESWELLSSAFERLRATDASLRVLATVENQIRGFAKWCRQHESSLQDQKWSSDFMPFLIERCSSLRNFPLRVFFTSFLPGNQDLAEAASMPLEECLGRVMCAYSHEGTLGERSDIVRKAFNYCQSLLEEGDPDDVTRILSRVKRPAVLGSFLQHPDKTWRYPHNLIKMIIRDHETDIICAMSPMFCGPPAGINVQNMRRLLHDTVSGLSRNAKATIELDLCLADILRAHGGSANSKYEFDLFNEIVSFCTSLLQRGKKDHVSRILTYVDRLSFLKSFIGPVAAKPAPYPHFVTLIILGHEEEMLCSMSKTFCEPPPGTNVPKMKRLIHDLINGLAQNPTFSVELDQSLAQILRVYGRDSQTAYQLEIYSNLVSYCMSLVQQGETVHIPRILKGVDRAAFLQSFIGHRETQWDIYRDLITLIIERHEASIIISMSSILNEPPPGSNMRNMRYLYCALLRGLHQNPRTGRRLGQSLAKFLQFDGQVTSKYRAGNFNDTISYCLTFCRNISETSNTPRRFSKLIFDQLDRSVLLRSLLLPLRANWVYPEALYSAVIQNHEALILQNMLHFFVDPPAEANSRSTIRVLSSLLSGIGSAGAPFETTSCVAQLLLIYDGDDEFGYKARVFREVVAFCSSTLSNNKALIESILAQVDPSTILRSLIRMPRRQWKSEFVRLLIRGREDDLFGRMSGFFADPPPRFNQAKVMHCFHTLLSNSFALGPSSASFLARILATYGIVEARAYHGRIFSRTLQYCETLQIQGKDDFLAMILEQVEPWSFLCAFIIGGWRPSKLPLFGKLVITLVRGREAQTARDLSDFVNSTIFAPSHVRQLCQLLNAFLSALDSEFRFPTEVYLLPLVAMIDSHPALLQFDGVGDAILNYFDRCEAPQLLDGDVREFLETCASPPPDSLLSEETRRRAMELLYTLSKLAETEADSDALVEDNSPRESGDGPIAVGGASEGNSSHAEFIEEHRETPVNCPG</sequence>
<evidence type="ECO:0000313" key="3">
    <source>
        <dbReference type="EMBL" id="KZT41767.1"/>
    </source>
</evidence>
<feature type="region of interest" description="Disordered" evidence="1">
    <location>
        <begin position="1082"/>
        <end position="1129"/>
    </location>
</feature>
<evidence type="ECO:0000313" key="4">
    <source>
        <dbReference type="Proteomes" id="UP000076798"/>
    </source>
</evidence>
<feature type="transmembrane region" description="Helical" evidence="2">
    <location>
        <begin position="12"/>
        <end position="32"/>
    </location>
</feature>
<dbReference type="EMBL" id="KV428018">
    <property type="protein sequence ID" value="KZT41767.1"/>
    <property type="molecule type" value="Genomic_DNA"/>
</dbReference>
<keyword evidence="2" id="KW-0812">Transmembrane</keyword>